<evidence type="ECO:0000313" key="1">
    <source>
        <dbReference type="EMBL" id="QTX33208.1"/>
    </source>
</evidence>
<dbReference type="EMBL" id="CP072943">
    <property type="protein sequence ID" value="QTX33208.1"/>
    <property type="molecule type" value="Genomic_DNA"/>
</dbReference>
<dbReference type="KEGG" id="aram:KAR29_04755"/>
<dbReference type="AlphaFoldDB" id="A0A9Q7AQ29"/>
<sequence length="807" mass="87190">MKDEFTNELTRATSSVDRMRSNVLTLRTALMSVGAAVGVSRIGDSFLDAAKEAENYRTTLVAVMGDQRKAAETFRDINLWAAARPVDTSDAVASYVKLKAAAVANAEEGIRAIGDLATVMHRSMQDVAGALVSTETAPLRDLGILLDRTGENAVIRSGHVRTEVGKDIDSIREGIIEVIERRFGGAMDKAADDWDGAVNTMRGIWTVFRQDLMGSSGDGGPFDYLESRIRGIRDSWTEVISGDEYRSFIDTWKDSLVSALESVDTVLSGVIRTTGWLVDHRGEILGVATAYLTLAKGIQGIASFEAGLAMLPQATSLMGRLGKAFAMFSVTPGWIQGTTAALDQLGISVAGIRAALAGPAGLVALGAALGGIMGTEVVRGFLESCKAARLYREELKDLSEGELEHLIRHYEDQVERIKTSGGGPNGRGFTEEHPQIQALRQKVQGWKEELEILRAAAEAESSVRDREPATVRTPDEPERTGFSDERLVRAKNAGAEVAAAIDRNARKMTMLQEAAEAAALGVARFWEDMAWENRFGFLDDEDYFSMLQKRLRETAEEFGQFSAPWKGVFEDLQSLARKLADEDLERVREQLRGSAEDGEIWNGAIDGLIAEYGQFPALIGHLESLRGETEKLNAETNSLADDMSRWLDDFQDGIADAIVSGKNFSDVLADVGRQLAKIWIKYALFGGEGGGGLLSFLLPKAHAGGVIGSDSFASASVSVPRYHSGGIVGSDEQLAVLRKGEGVFTPGQMKALGEGPGVAINVINNTGVAAQPRQETRFDGRRWVVDVWLDALANNVGGLRTVVQGGR</sequence>
<evidence type="ECO:0000313" key="2">
    <source>
        <dbReference type="Proteomes" id="UP000671879"/>
    </source>
</evidence>
<dbReference type="PANTHER" id="PTHR38812:SF2">
    <property type="entry name" value="MU-LIKE PROPHAGE FLUMU PROTEIN GP42"/>
    <property type="match status" value="1"/>
</dbReference>
<dbReference type="PANTHER" id="PTHR38812">
    <property type="entry name" value="MU-LIKE PROPHAGE FLUMU PROTEIN GP42"/>
    <property type="match status" value="1"/>
</dbReference>
<dbReference type="InterPro" id="IPR053058">
    <property type="entry name" value="Mulikevirus_tape_measure"/>
</dbReference>
<accession>A0A9Q7AQ29</accession>
<keyword evidence="2" id="KW-1185">Reference proteome</keyword>
<dbReference type="Proteomes" id="UP000671879">
    <property type="component" value="Chromosome"/>
</dbReference>
<proteinExistence type="predicted"/>
<organism evidence="1 2">
    <name type="scientific">Aminithiophilus ramosus</name>
    <dbReference type="NCBI Taxonomy" id="3029084"/>
    <lineage>
        <taxon>Bacteria</taxon>
        <taxon>Thermotogati</taxon>
        <taxon>Synergistota</taxon>
        <taxon>Synergistia</taxon>
        <taxon>Synergistales</taxon>
        <taxon>Aminithiophilaceae</taxon>
        <taxon>Aminithiophilus</taxon>
    </lineage>
</organism>
<protein>
    <recommendedName>
        <fullName evidence="3">Bacteriophage tail tape measure C-terminal domain-containing protein</fullName>
    </recommendedName>
</protein>
<evidence type="ECO:0008006" key="3">
    <source>
        <dbReference type="Google" id="ProtNLM"/>
    </source>
</evidence>
<dbReference type="RefSeq" id="WP_274374487.1">
    <property type="nucleotide sequence ID" value="NZ_CP072943.1"/>
</dbReference>
<reference evidence="2" key="1">
    <citation type="submission" date="2021-04" db="EMBL/GenBank/DDBJ databases">
        <title>A novel Synergistetes isolate from a pyrite-forming mixed culture.</title>
        <authorList>
            <person name="Bunk B."/>
            <person name="Sproer C."/>
            <person name="Spring S."/>
            <person name="Pester M."/>
        </authorList>
    </citation>
    <scope>NUCLEOTIDE SEQUENCE [LARGE SCALE GENOMIC DNA]</scope>
    <source>
        <strain evidence="2">J.5.4.2-T.3.5.2</strain>
    </source>
</reference>
<name>A0A9Q7AQ29_9BACT</name>
<gene>
    <name evidence="1" type="ORF">KAR29_04755</name>
</gene>